<dbReference type="SMART" id="SM00360">
    <property type="entry name" value="RRM"/>
    <property type="match status" value="2"/>
</dbReference>
<comment type="caution">
    <text evidence="4">The sequence shown here is derived from an EMBL/GenBank/DDBJ whole genome shotgun (WGS) entry which is preliminary data.</text>
</comment>
<dbReference type="OrthoDB" id="549243at2759"/>
<evidence type="ECO:0000259" key="3">
    <source>
        <dbReference type="PROSITE" id="PS50102"/>
    </source>
</evidence>
<keyword evidence="5" id="KW-1185">Reference proteome</keyword>
<dbReference type="Gene3D" id="3.30.70.330">
    <property type="match status" value="2"/>
</dbReference>
<evidence type="ECO:0000313" key="5">
    <source>
        <dbReference type="Proteomes" id="UP000886998"/>
    </source>
</evidence>
<dbReference type="Pfam" id="PF00076">
    <property type="entry name" value="RRM_1"/>
    <property type="match status" value="2"/>
</dbReference>
<dbReference type="SUPFAM" id="SSF54928">
    <property type="entry name" value="RNA-binding domain, RBD"/>
    <property type="match status" value="1"/>
</dbReference>
<dbReference type="GO" id="GO:0003723">
    <property type="term" value="F:RNA binding"/>
    <property type="evidence" value="ECO:0007669"/>
    <property type="project" value="UniProtKB-UniRule"/>
</dbReference>
<dbReference type="PANTHER" id="PTHR15241">
    <property type="entry name" value="TRANSFORMER-2-RELATED"/>
    <property type="match status" value="1"/>
</dbReference>
<name>A0A8X7CPU5_9ARAC</name>
<dbReference type="InterPro" id="IPR000504">
    <property type="entry name" value="RRM_dom"/>
</dbReference>
<sequence length="196" mass="21900">MNTASGMEASTSKVNEAPDKVYFMKTIFVALLPVRTEREDLILLFSKYGVVTHVRICKGKKENPLGQKSLYTFFRYGFVTFKSEEQAKQAIQASKTDRIFLQGETIQVAPAFHKSATAIGSDGYQGPRTICMPNRVFVSLLPPKTNYKNLVEIFSKYGDVQFAKVTKGRPSSHSDHGYVTFKTEGGVKKAIEVSRL</sequence>
<dbReference type="PANTHER" id="PTHR15241:SF386">
    <property type="entry name" value="RNA-BINDING REGION RNP-1 DOMAIN-CONTAINING PROTEIN-RELATED"/>
    <property type="match status" value="1"/>
</dbReference>
<accession>A0A8X7CPU5</accession>
<reference evidence="4" key="1">
    <citation type="submission" date="2020-08" db="EMBL/GenBank/DDBJ databases">
        <title>Multicomponent nature underlies the extraordinary mechanical properties of spider dragline silk.</title>
        <authorList>
            <person name="Kono N."/>
            <person name="Nakamura H."/>
            <person name="Mori M."/>
            <person name="Yoshida Y."/>
            <person name="Ohtoshi R."/>
            <person name="Malay A.D."/>
            <person name="Moran D.A.P."/>
            <person name="Tomita M."/>
            <person name="Numata K."/>
            <person name="Arakawa K."/>
        </authorList>
    </citation>
    <scope>NUCLEOTIDE SEQUENCE</scope>
</reference>
<dbReference type="CDD" id="cd00590">
    <property type="entry name" value="RRM_SF"/>
    <property type="match status" value="2"/>
</dbReference>
<proteinExistence type="predicted"/>
<dbReference type="EMBL" id="BMAV01021881">
    <property type="protein sequence ID" value="GFY76383.1"/>
    <property type="molecule type" value="Genomic_DNA"/>
</dbReference>
<keyword evidence="1 2" id="KW-0694">RNA-binding</keyword>
<organism evidence="4 5">
    <name type="scientific">Trichonephila inaurata madagascariensis</name>
    <dbReference type="NCBI Taxonomy" id="2747483"/>
    <lineage>
        <taxon>Eukaryota</taxon>
        <taxon>Metazoa</taxon>
        <taxon>Ecdysozoa</taxon>
        <taxon>Arthropoda</taxon>
        <taxon>Chelicerata</taxon>
        <taxon>Arachnida</taxon>
        <taxon>Araneae</taxon>
        <taxon>Araneomorphae</taxon>
        <taxon>Entelegynae</taxon>
        <taxon>Araneoidea</taxon>
        <taxon>Nephilidae</taxon>
        <taxon>Trichonephila</taxon>
        <taxon>Trichonephila inaurata</taxon>
    </lineage>
</organism>
<evidence type="ECO:0000256" key="1">
    <source>
        <dbReference type="ARBA" id="ARBA00022884"/>
    </source>
</evidence>
<evidence type="ECO:0000313" key="4">
    <source>
        <dbReference type="EMBL" id="GFY76383.1"/>
    </source>
</evidence>
<dbReference type="PROSITE" id="PS50102">
    <property type="entry name" value="RRM"/>
    <property type="match status" value="2"/>
</dbReference>
<dbReference type="AlphaFoldDB" id="A0A8X7CPU5"/>
<feature type="domain" description="RRM" evidence="3">
    <location>
        <begin position="25"/>
        <end position="113"/>
    </location>
</feature>
<gene>
    <name evidence="4" type="ORF">TNIN_157321</name>
</gene>
<dbReference type="InterPro" id="IPR012677">
    <property type="entry name" value="Nucleotide-bd_a/b_plait_sf"/>
</dbReference>
<feature type="domain" description="RRM" evidence="3">
    <location>
        <begin position="134"/>
        <end position="196"/>
    </location>
</feature>
<evidence type="ECO:0000256" key="2">
    <source>
        <dbReference type="PROSITE-ProRule" id="PRU00176"/>
    </source>
</evidence>
<protein>
    <recommendedName>
        <fullName evidence="3">RRM domain-containing protein</fullName>
    </recommendedName>
</protein>
<dbReference type="Proteomes" id="UP000886998">
    <property type="component" value="Unassembled WGS sequence"/>
</dbReference>
<dbReference type="InterPro" id="IPR035979">
    <property type="entry name" value="RBD_domain_sf"/>
</dbReference>